<evidence type="ECO:0000256" key="4">
    <source>
        <dbReference type="ARBA" id="ARBA00022816"/>
    </source>
</evidence>
<dbReference type="InterPro" id="IPR038506">
    <property type="entry name" value="GLE1-like_sf"/>
</dbReference>
<proteinExistence type="inferred from homology"/>
<keyword evidence="13" id="KW-1185">Reference proteome</keyword>
<dbReference type="Pfam" id="PF07817">
    <property type="entry name" value="GLE1"/>
    <property type="match status" value="1"/>
</dbReference>
<accession>A0A7J7DJW9</accession>
<comment type="subcellular location">
    <subcellularLocation>
        <location evidence="1">Nucleus</location>
        <location evidence="1">Nuclear pore complex</location>
    </subcellularLocation>
</comment>
<evidence type="ECO:0000256" key="2">
    <source>
        <dbReference type="ARBA" id="ARBA00011056"/>
    </source>
</evidence>
<dbReference type="GO" id="GO:0044614">
    <property type="term" value="C:nuclear pore cytoplasmic filaments"/>
    <property type="evidence" value="ECO:0007669"/>
    <property type="project" value="TreeGrafter"/>
</dbReference>
<dbReference type="GO" id="GO:0031369">
    <property type="term" value="F:translation initiation factor binding"/>
    <property type="evidence" value="ECO:0007669"/>
    <property type="project" value="TreeGrafter"/>
</dbReference>
<dbReference type="PANTHER" id="PTHR12960">
    <property type="entry name" value="GLE-1-RELATED"/>
    <property type="match status" value="1"/>
</dbReference>
<dbReference type="GO" id="GO:0015031">
    <property type="term" value="P:protein transport"/>
    <property type="evidence" value="ECO:0007669"/>
    <property type="project" value="UniProtKB-KW"/>
</dbReference>
<evidence type="ECO:0000256" key="3">
    <source>
        <dbReference type="ARBA" id="ARBA00022448"/>
    </source>
</evidence>
<dbReference type="GO" id="GO:0000822">
    <property type="term" value="F:inositol hexakisphosphate binding"/>
    <property type="evidence" value="ECO:0007669"/>
    <property type="project" value="TreeGrafter"/>
</dbReference>
<dbReference type="OrthoDB" id="420884at2759"/>
<dbReference type="Proteomes" id="UP000593562">
    <property type="component" value="Unassembled WGS sequence"/>
</dbReference>
<dbReference type="AlphaFoldDB" id="A0A7J7DJW9"/>
<protein>
    <recommendedName>
        <fullName evidence="9">mRNA export factor GLE1</fullName>
    </recommendedName>
    <alternativeName>
        <fullName evidence="10">Nucleoporin GLE1</fullName>
    </alternativeName>
</protein>
<evidence type="ECO:0000256" key="9">
    <source>
        <dbReference type="ARBA" id="ARBA00026227"/>
    </source>
</evidence>
<evidence type="ECO:0000256" key="8">
    <source>
        <dbReference type="ARBA" id="ARBA00023242"/>
    </source>
</evidence>
<dbReference type="InterPro" id="IPR012476">
    <property type="entry name" value="GLE1"/>
</dbReference>
<dbReference type="FunCoup" id="A0A7J7DJW9">
    <property type="interactions" value="2314"/>
</dbReference>
<keyword evidence="5" id="KW-0653">Protein transport</keyword>
<keyword evidence="8" id="KW-0539">Nucleus</keyword>
<evidence type="ECO:0000256" key="5">
    <source>
        <dbReference type="ARBA" id="ARBA00022927"/>
    </source>
</evidence>
<comment type="similarity">
    <text evidence="2">Belongs to the GLE1 family.</text>
</comment>
<organism evidence="12 13">
    <name type="scientific">Tripterygium wilfordii</name>
    <name type="common">Thunder God vine</name>
    <dbReference type="NCBI Taxonomy" id="458696"/>
    <lineage>
        <taxon>Eukaryota</taxon>
        <taxon>Viridiplantae</taxon>
        <taxon>Streptophyta</taxon>
        <taxon>Embryophyta</taxon>
        <taxon>Tracheophyta</taxon>
        <taxon>Spermatophyta</taxon>
        <taxon>Magnoliopsida</taxon>
        <taxon>eudicotyledons</taxon>
        <taxon>Gunneridae</taxon>
        <taxon>Pentapetalae</taxon>
        <taxon>rosids</taxon>
        <taxon>fabids</taxon>
        <taxon>Celastrales</taxon>
        <taxon>Celastraceae</taxon>
        <taxon>Tripterygium</taxon>
    </lineage>
</organism>
<gene>
    <name evidence="12" type="ORF">HS088_TW06G00705</name>
</gene>
<dbReference type="Gene3D" id="1.25.40.510">
    <property type="entry name" value="GLE1-like"/>
    <property type="match status" value="1"/>
</dbReference>
<keyword evidence="7" id="KW-0906">Nuclear pore complex</keyword>
<keyword evidence="6" id="KW-0811">Translocation</keyword>
<comment type="caution">
    <text evidence="12">The sequence shown here is derived from an EMBL/GenBank/DDBJ whole genome shotgun (WGS) entry which is preliminary data.</text>
</comment>
<dbReference type="InParanoid" id="A0A7J7DJW9"/>
<reference evidence="12 13" key="1">
    <citation type="journal article" date="2020" name="Nat. Commun.">
        <title>Genome of Tripterygium wilfordii and identification of cytochrome P450 involved in triptolide biosynthesis.</title>
        <authorList>
            <person name="Tu L."/>
            <person name="Su P."/>
            <person name="Zhang Z."/>
            <person name="Gao L."/>
            <person name="Wang J."/>
            <person name="Hu T."/>
            <person name="Zhou J."/>
            <person name="Zhang Y."/>
            <person name="Zhao Y."/>
            <person name="Liu Y."/>
            <person name="Song Y."/>
            <person name="Tong Y."/>
            <person name="Lu Y."/>
            <person name="Yang J."/>
            <person name="Xu C."/>
            <person name="Jia M."/>
            <person name="Peters R.J."/>
            <person name="Huang L."/>
            <person name="Gao W."/>
        </authorList>
    </citation>
    <scope>NUCLEOTIDE SEQUENCE [LARGE SCALE GENOMIC DNA]</scope>
    <source>
        <strain evidence="13">cv. XIE 37</strain>
        <tissue evidence="12">Leaf</tissue>
    </source>
</reference>
<evidence type="ECO:0000256" key="11">
    <source>
        <dbReference type="SAM" id="MobiDB-lite"/>
    </source>
</evidence>
<dbReference type="PANTHER" id="PTHR12960:SF0">
    <property type="entry name" value="MRNA EXPORT FACTOR GLE1"/>
    <property type="match status" value="1"/>
</dbReference>
<evidence type="ECO:0000256" key="6">
    <source>
        <dbReference type="ARBA" id="ARBA00023010"/>
    </source>
</evidence>
<keyword evidence="3" id="KW-0813">Transport</keyword>
<evidence type="ECO:0000313" key="13">
    <source>
        <dbReference type="Proteomes" id="UP000593562"/>
    </source>
</evidence>
<feature type="compositionally biased region" description="Basic and acidic residues" evidence="11">
    <location>
        <begin position="214"/>
        <end position="291"/>
    </location>
</feature>
<keyword evidence="4" id="KW-0509">mRNA transport</keyword>
<feature type="compositionally biased region" description="Polar residues" evidence="11">
    <location>
        <begin position="308"/>
        <end position="330"/>
    </location>
</feature>
<evidence type="ECO:0000313" key="12">
    <source>
        <dbReference type="EMBL" id="KAF5746534.1"/>
    </source>
</evidence>
<evidence type="ECO:0000256" key="7">
    <source>
        <dbReference type="ARBA" id="ARBA00023132"/>
    </source>
</evidence>
<sequence length="629" mass="71249">MSPMGAVRLELRCPQQVHGIALDPEPNWNFDSLLSELNSLETEHYASSTVPIPFVKTNPRDLSNGQTVNRRGKAFVMRVSDDDGAEDFEIEGGDLNHQSIVVKRFHCDDLYLSDESDSELGFEEQSDLMDRMGVVEGSLFELNHDYQLGIKEEIRNQTLELVAELTRESEKSSSAFARVDKYRQARQEMDRKLDTQYQRKIAEALDNHLTAVQRDHELRSQMEERRIRSEAAHEEAKRKEKALKEEKLRQEKAKAEAEAKHRAEETRLAALEAERRVAKEAAEKEAAEASKRGTSLSEVKASGHQVDSRSGNSNPENRGSGSTRSKQSTGNIVKAADSALLLEQGRFQKLKELDERNQSLISNSNSDFSRYEGLIARLIRQIRGTKENVSVKQSELVNIMNNPLCPQSISVATFAKKIVSRCQSPDDSTAFACARVIVHVVSKVPQALDPILAEFHRACIYTVPKHLFNSETAFKSKEAYYKAIGYCENDGKIESSKDYLRRLESYMKLYGALVQTEVEGVQNPHGIKEGWAWLARFLNCLPANMYTGVALNAFLQTAGFSLFRNYKSQFRKLLRIISDHFLNALRARNDSDMNLLISNISVYIEDSKFLQEPEGRSLQQDLLSSKWMP</sequence>
<dbReference type="GO" id="GO:0005543">
    <property type="term" value="F:phospholipid binding"/>
    <property type="evidence" value="ECO:0007669"/>
    <property type="project" value="TreeGrafter"/>
</dbReference>
<evidence type="ECO:0000256" key="1">
    <source>
        <dbReference type="ARBA" id="ARBA00004567"/>
    </source>
</evidence>
<dbReference type="GO" id="GO:0005737">
    <property type="term" value="C:cytoplasm"/>
    <property type="evidence" value="ECO:0007669"/>
    <property type="project" value="TreeGrafter"/>
</dbReference>
<name>A0A7J7DJW9_TRIWF</name>
<dbReference type="GO" id="GO:0016973">
    <property type="term" value="P:poly(A)+ mRNA export from nucleus"/>
    <property type="evidence" value="ECO:0007669"/>
    <property type="project" value="InterPro"/>
</dbReference>
<evidence type="ECO:0000256" key="10">
    <source>
        <dbReference type="ARBA" id="ARBA00029983"/>
    </source>
</evidence>
<feature type="region of interest" description="Disordered" evidence="11">
    <location>
        <begin position="214"/>
        <end position="330"/>
    </location>
</feature>
<dbReference type="EMBL" id="JAAARO010000006">
    <property type="protein sequence ID" value="KAF5746534.1"/>
    <property type="molecule type" value="Genomic_DNA"/>
</dbReference>